<feature type="transmembrane region" description="Helical" evidence="1">
    <location>
        <begin position="6"/>
        <end position="25"/>
    </location>
</feature>
<dbReference type="EMBL" id="UAWL01000006">
    <property type="protein sequence ID" value="SQB99430.1"/>
    <property type="molecule type" value="Genomic_DNA"/>
</dbReference>
<dbReference type="RefSeq" id="WP_023946159.1">
    <property type="nucleotide sequence ID" value="NZ_JAERIV010000025.1"/>
</dbReference>
<dbReference type="SUPFAM" id="SSF158682">
    <property type="entry name" value="TerB-like"/>
    <property type="match status" value="1"/>
</dbReference>
<accession>A0A2X3DML3</accession>
<keyword evidence="1" id="KW-0812">Transmembrane</keyword>
<dbReference type="Proteomes" id="UP000250166">
    <property type="component" value="Unassembled WGS sequence"/>
</dbReference>
<dbReference type="InterPro" id="IPR029024">
    <property type="entry name" value="TerB-like"/>
</dbReference>
<name>A0A2X3DML3_9HELI</name>
<evidence type="ECO:0000256" key="1">
    <source>
        <dbReference type="SAM" id="Phobius"/>
    </source>
</evidence>
<evidence type="ECO:0000313" key="4">
    <source>
        <dbReference type="Proteomes" id="UP000250166"/>
    </source>
</evidence>
<feature type="domain" description="Co-chaperone DjlA N-terminal" evidence="2">
    <location>
        <begin position="113"/>
        <end position="185"/>
    </location>
</feature>
<protein>
    <submittedName>
        <fullName evidence="3">Tellurite resistance TerB family protein</fullName>
    </submittedName>
</protein>
<dbReference type="AlphaFoldDB" id="A0A2X3DML3"/>
<dbReference type="Pfam" id="PF05099">
    <property type="entry name" value="TerB"/>
    <property type="match status" value="1"/>
</dbReference>
<dbReference type="InterPro" id="IPR007791">
    <property type="entry name" value="DjlA_N"/>
</dbReference>
<gene>
    <name evidence="3" type="ORF">NCTC13102_01754</name>
</gene>
<sequence>MVNLVLFIIAGIVIYYLYITFQEYLKNPISTQPSQSQSEYNLKNDPYVRADPKDRLKNSYAGVSVRILNKLLEVGIAKDSRDKAPSLLQRGLIESFIKNVSLTLSDKQSEQQLLSMVGQSESQDIASLAQEFLNDTYGEYKKRVAFVAFLFMLAWSDKDLNEREREVIIDVAAYLDIDNQDFNQLYESFESSQSVSNDEITTLKAQYRANFKDMQTASALQEGFTSQIASVIAKSQKSQETPKALIDKLWALQEVYDEVYNEAHNEVCDKAHDDTHQDSTNATNPESNI</sequence>
<dbReference type="Gene3D" id="1.10.3680.10">
    <property type="entry name" value="TerB-like"/>
    <property type="match status" value="1"/>
</dbReference>
<reference evidence="3 4" key="1">
    <citation type="submission" date="2018-06" db="EMBL/GenBank/DDBJ databases">
        <authorList>
            <consortium name="Pathogen Informatics"/>
            <person name="Doyle S."/>
        </authorList>
    </citation>
    <scope>NUCLEOTIDE SEQUENCE [LARGE SCALE GENOMIC DNA]</scope>
    <source>
        <strain evidence="3 4">NCTC13102</strain>
    </source>
</reference>
<proteinExistence type="predicted"/>
<evidence type="ECO:0000259" key="2">
    <source>
        <dbReference type="Pfam" id="PF05099"/>
    </source>
</evidence>
<organism evidence="3 4">
    <name type="scientific">Helicobacter fennelliae</name>
    <dbReference type="NCBI Taxonomy" id="215"/>
    <lineage>
        <taxon>Bacteria</taxon>
        <taxon>Pseudomonadati</taxon>
        <taxon>Campylobacterota</taxon>
        <taxon>Epsilonproteobacteria</taxon>
        <taxon>Campylobacterales</taxon>
        <taxon>Helicobacteraceae</taxon>
        <taxon>Helicobacter</taxon>
    </lineage>
</organism>
<keyword evidence="1" id="KW-1133">Transmembrane helix</keyword>
<keyword evidence="1" id="KW-0472">Membrane</keyword>
<evidence type="ECO:0000313" key="3">
    <source>
        <dbReference type="EMBL" id="SQB99430.1"/>
    </source>
</evidence>